<protein>
    <recommendedName>
        <fullName evidence="5">Lipoprotein</fullName>
    </recommendedName>
</protein>
<keyword evidence="4" id="KW-1185">Reference proteome</keyword>
<evidence type="ECO:0000313" key="4">
    <source>
        <dbReference type="Proteomes" id="UP001197028"/>
    </source>
</evidence>
<evidence type="ECO:0008006" key="5">
    <source>
        <dbReference type="Google" id="ProtNLM"/>
    </source>
</evidence>
<keyword evidence="2" id="KW-1133">Transmembrane helix</keyword>
<keyword evidence="2" id="KW-0472">Membrane</keyword>
<feature type="compositionally biased region" description="Pro residues" evidence="1">
    <location>
        <begin position="50"/>
        <end position="59"/>
    </location>
</feature>
<dbReference type="RefSeq" id="WP_215864569.1">
    <property type="nucleotide sequence ID" value="NZ_JABELD010000118.1"/>
</dbReference>
<dbReference type="PROSITE" id="PS51257">
    <property type="entry name" value="PROKAR_LIPOPROTEIN"/>
    <property type="match status" value="1"/>
</dbReference>
<reference evidence="3 4" key="1">
    <citation type="journal article" date="2021" name="ISME J.">
        <title>Genomic evolution of the class Acidithiobacillia: deep-branching Proteobacteria living in extreme acidic conditions.</title>
        <authorList>
            <person name="Moya-Beltran A."/>
            <person name="Beard S."/>
            <person name="Rojas-Villalobos C."/>
            <person name="Issotta F."/>
            <person name="Gallardo Y."/>
            <person name="Ulloa R."/>
            <person name="Giaveno A."/>
            <person name="Degli Esposti M."/>
            <person name="Johnson D.B."/>
            <person name="Quatrini R."/>
        </authorList>
    </citation>
    <scope>NUCLEOTIDE SEQUENCE [LARGE SCALE GENOMIC DNA]</scope>
    <source>
        <strain evidence="3 4">ATCC 19703</strain>
    </source>
</reference>
<feature type="region of interest" description="Disordered" evidence="1">
    <location>
        <begin position="44"/>
        <end position="78"/>
    </location>
</feature>
<evidence type="ECO:0000256" key="2">
    <source>
        <dbReference type="SAM" id="Phobius"/>
    </source>
</evidence>
<sequence>MLDKALCVLRRHVWQSVLRIAILGLLAALAGCYAYRPGPPRGPAGYYAHPAPPPPPGGPVGPGAYYQQPGPPQPPPPP</sequence>
<keyword evidence="2" id="KW-0812">Transmembrane</keyword>
<comment type="caution">
    <text evidence="3">The sequence shown here is derived from an EMBL/GenBank/DDBJ whole genome shotgun (WGS) entry which is preliminary data.</text>
</comment>
<accession>A0ABS5ZU19</accession>
<dbReference type="Proteomes" id="UP001197028">
    <property type="component" value="Unassembled WGS sequence"/>
</dbReference>
<feature type="transmembrane region" description="Helical" evidence="2">
    <location>
        <begin position="12"/>
        <end position="35"/>
    </location>
</feature>
<gene>
    <name evidence="3" type="ORF">HJG40_13030</name>
</gene>
<dbReference type="EMBL" id="JABELD010000118">
    <property type="protein sequence ID" value="MBU2739683.1"/>
    <property type="molecule type" value="Genomic_DNA"/>
</dbReference>
<evidence type="ECO:0000313" key="3">
    <source>
        <dbReference type="EMBL" id="MBU2739683.1"/>
    </source>
</evidence>
<evidence type="ECO:0000256" key="1">
    <source>
        <dbReference type="SAM" id="MobiDB-lite"/>
    </source>
</evidence>
<feature type="compositionally biased region" description="Pro residues" evidence="1">
    <location>
        <begin position="69"/>
        <end position="78"/>
    </location>
</feature>
<organism evidence="3 4">
    <name type="scientific">Acidithiobacillus concretivorus</name>
    <dbReference type="NCBI Taxonomy" id="3063952"/>
    <lineage>
        <taxon>Bacteria</taxon>
        <taxon>Pseudomonadati</taxon>
        <taxon>Pseudomonadota</taxon>
        <taxon>Acidithiobacillia</taxon>
        <taxon>Acidithiobacillales</taxon>
        <taxon>Acidithiobacillaceae</taxon>
        <taxon>Acidithiobacillus</taxon>
    </lineage>
</organism>
<proteinExistence type="predicted"/>
<name>A0ABS5ZU19_9PROT</name>